<accession>B2UJB9</accession>
<dbReference type="AlphaFoldDB" id="B2UJB9"/>
<organism evidence="1">
    <name type="scientific">Ralstonia pickettii (strain 12J)</name>
    <dbReference type="NCBI Taxonomy" id="402626"/>
    <lineage>
        <taxon>Bacteria</taxon>
        <taxon>Pseudomonadati</taxon>
        <taxon>Pseudomonadota</taxon>
        <taxon>Betaproteobacteria</taxon>
        <taxon>Burkholderiales</taxon>
        <taxon>Burkholderiaceae</taxon>
        <taxon>Ralstonia</taxon>
    </lineage>
</organism>
<protein>
    <submittedName>
        <fullName evidence="1">Uncharacterized protein</fullName>
    </submittedName>
</protein>
<sequence>MGAALSLPASTEQILNRLVDKCGAYSAALRLGDSAARDDHYSFYAGRLTC</sequence>
<name>B2UJB9_RALPJ</name>
<proteinExistence type="predicted"/>
<reference evidence="1" key="1">
    <citation type="submission" date="2008-05" db="EMBL/GenBank/DDBJ databases">
        <title>Complete sequence of chromosome2 of Ralstonia pickettii 12J.</title>
        <authorList>
            <consortium name="US DOE Joint Genome Institute"/>
            <person name="Lucas S."/>
            <person name="Copeland A."/>
            <person name="Lapidus A."/>
            <person name="Glavina del Rio T."/>
            <person name="Dalin E."/>
            <person name="Tice H."/>
            <person name="Bruce D."/>
            <person name="Goodwin L."/>
            <person name="Pitluck S."/>
            <person name="Meincke L."/>
            <person name="Brettin T."/>
            <person name="Detter J.C."/>
            <person name="Han C."/>
            <person name="Kuske C.R."/>
            <person name="Schmutz J."/>
            <person name="Larimer F."/>
            <person name="Land M."/>
            <person name="Hauser L."/>
            <person name="Kyrpides N."/>
            <person name="Mikhailova N."/>
            <person name="Marsh T."/>
            <person name="Richardson P."/>
        </authorList>
    </citation>
    <scope>NUCLEOTIDE SEQUENCE</scope>
    <source>
        <strain evidence="1">12J</strain>
    </source>
</reference>
<dbReference type="KEGG" id="rpi:Rpic_4582"/>
<evidence type="ECO:0000313" key="1">
    <source>
        <dbReference type="EMBL" id="ACD29670.1"/>
    </source>
</evidence>
<dbReference type="EMBL" id="CP001069">
    <property type="protein sequence ID" value="ACD29670.1"/>
    <property type="molecule type" value="Genomic_DNA"/>
</dbReference>
<dbReference type="HOGENOM" id="CLU_3121832_0_0_4"/>
<gene>
    <name evidence="1" type="ordered locus">Rpic_4582</name>
</gene>